<accession>A0ABD1QWH1</accession>
<protein>
    <recommendedName>
        <fullName evidence="1">Reverse transcriptase domain-containing protein</fullName>
    </recommendedName>
</protein>
<keyword evidence="3" id="KW-1185">Reference proteome</keyword>
<dbReference type="PANTHER" id="PTHR37984:SF5">
    <property type="entry name" value="PROTEIN NYNRIN-LIKE"/>
    <property type="match status" value="1"/>
</dbReference>
<feature type="domain" description="Reverse transcriptase" evidence="1">
    <location>
        <begin position="1"/>
        <end position="64"/>
    </location>
</feature>
<reference evidence="3" key="1">
    <citation type="submission" date="2024-07" db="EMBL/GenBank/DDBJ databases">
        <title>Two chromosome-level genome assemblies of Korean endemic species Abeliophyllum distichum and Forsythia ovata (Oleaceae).</title>
        <authorList>
            <person name="Jang H."/>
        </authorList>
    </citation>
    <scope>NUCLEOTIDE SEQUENCE [LARGE SCALE GENOMIC DNA]</scope>
</reference>
<name>A0ABD1QWH1_9LAMI</name>
<evidence type="ECO:0000259" key="1">
    <source>
        <dbReference type="PROSITE" id="PS50878"/>
    </source>
</evidence>
<sequence length="226" mass="26191">MFTDQLRSTMEVFIDDILVKSLRVEDHVQYLEKTFQDLSTYMMKLNPLKCVFGVTFGKFLGYMVNRKRIKANPEKIKALIEMKSTRRPKDVQYLTGRMAALIMFVSKATYKCLPFFKILKGQNMFEWMTECEVAFQLGLNPRRRTPAAYLLRKQGPPGSRDTLPRYGEDGIITHHRLQEIKAILLAHNIHVFTNFFLRAAIKEKALVDFVAEFTSIPEIDASMTPI</sequence>
<evidence type="ECO:0000313" key="3">
    <source>
        <dbReference type="Proteomes" id="UP001604336"/>
    </source>
</evidence>
<organism evidence="2 3">
    <name type="scientific">Abeliophyllum distichum</name>
    <dbReference type="NCBI Taxonomy" id="126358"/>
    <lineage>
        <taxon>Eukaryota</taxon>
        <taxon>Viridiplantae</taxon>
        <taxon>Streptophyta</taxon>
        <taxon>Embryophyta</taxon>
        <taxon>Tracheophyta</taxon>
        <taxon>Spermatophyta</taxon>
        <taxon>Magnoliopsida</taxon>
        <taxon>eudicotyledons</taxon>
        <taxon>Gunneridae</taxon>
        <taxon>Pentapetalae</taxon>
        <taxon>asterids</taxon>
        <taxon>lamiids</taxon>
        <taxon>Lamiales</taxon>
        <taxon>Oleaceae</taxon>
        <taxon>Forsythieae</taxon>
        <taxon>Abeliophyllum</taxon>
    </lineage>
</organism>
<gene>
    <name evidence="2" type="ORF">Adt_33474</name>
</gene>
<dbReference type="PANTHER" id="PTHR37984">
    <property type="entry name" value="PROTEIN CBG26694"/>
    <property type="match status" value="1"/>
</dbReference>
<dbReference type="InterPro" id="IPR050951">
    <property type="entry name" value="Retrovirus_Pol_polyprotein"/>
</dbReference>
<dbReference type="SUPFAM" id="SSF56672">
    <property type="entry name" value="DNA/RNA polymerases"/>
    <property type="match status" value="1"/>
</dbReference>
<dbReference type="Pfam" id="PF00078">
    <property type="entry name" value="RVT_1"/>
    <property type="match status" value="1"/>
</dbReference>
<dbReference type="InterPro" id="IPR043128">
    <property type="entry name" value="Rev_trsase/Diguanyl_cyclase"/>
</dbReference>
<proteinExistence type="predicted"/>
<dbReference type="PROSITE" id="PS50878">
    <property type="entry name" value="RT_POL"/>
    <property type="match status" value="1"/>
</dbReference>
<comment type="caution">
    <text evidence="2">The sequence shown here is derived from an EMBL/GenBank/DDBJ whole genome shotgun (WGS) entry which is preliminary data.</text>
</comment>
<evidence type="ECO:0000313" key="2">
    <source>
        <dbReference type="EMBL" id="KAL2480508.1"/>
    </source>
</evidence>
<dbReference type="InterPro" id="IPR043502">
    <property type="entry name" value="DNA/RNA_pol_sf"/>
</dbReference>
<dbReference type="AlphaFoldDB" id="A0ABD1QWH1"/>
<dbReference type="Gene3D" id="3.30.70.270">
    <property type="match status" value="2"/>
</dbReference>
<dbReference type="Proteomes" id="UP001604336">
    <property type="component" value="Unassembled WGS sequence"/>
</dbReference>
<dbReference type="InterPro" id="IPR000477">
    <property type="entry name" value="RT_dom"/>
</dbReference>
<dbReference type="EMBL" id="JBFOLK010000010">
    <property type="protein sequence ID" value="KAL2480508.1"/>
    <property type="molecule type" value="Genomic_DNA"/>
</dbReference>